<dbReference type="NCBIfam" id="TIGR01098">
    <property type="entry name" value="3A0109s03R"/>
    <property type="match status" value="1"/>
</dbReference>
<gene>
    <name evidence="4" type="ORF">ACFFH4_01655</name>
</gene>
<dbReference type="PROSITE" id="PS51257">
    <property type="entry name" value="PROKAR_LIPOPROTEIN"/>
    <property type="match status" value="1"/>
</dbReference>
<dbReference type="Gene3D" id="3.40.190.10">
    <property type="entry name" value="Periplasmic binding protein-like II"/>
    <property type="match status" value="2"/>
</dbReference>
<comment type="similarity">
    <text evidence="1">Belongs to the phosphate/phosphite/phosphonate binding protein family.</text>
</comment>
<comment type="caution">
    <text evidence="4">The sequence shown here is derived from an EMBL/GenBank/DDBJ whole genome shotgun (WGS) entry which is preliminary data.</text>
</comment>
<dbReference type="PANTHER" id="PTHR35841:SF1">
    <property type="entry name" value="PHOSPHONATES-BINDING PERIPLASMIC PROTEIN"/>
    <property type="match status" value="1"/>
</dbReference>
<evidence type="ECO:0000256" key="1">
    <source>
        <dbReference type="ARBA" id="ARBA00007162"/>
    </source>
</evidence>
<proteinExistence type="inferred from homology"/>
<keyword evidence="5" id="KW-1185">Reference proteome</keyword>
<evidence type="ECO:0000313" key="4">
    <source>
        <dbReference type="EMBL" id="MFC0557758.1"/>
    </source>
</evidence>
<sequence>MNKLLPMLFVLALTFALVACGAADEPAGTGADTEAPETTAELPSEIIMGFVPSQDSDKIADTVEPLADRLSEELGVPVRGQVMTNYTALVEAMGNDQVHIGFIPAFGYVLATQRYDNVEAVLKSIRHGSSTYKAQYTVRADSDIQSLEDLEGKIWAFPDLASTSGYLFPAAQLMDDHGVENVEDYFSDMIQAGSHDNALVMVLEGDADVATTFDDARTAIQGDYPEAMEDLRVLDYTAEIPNDTISVNTNLPADFIERLREVFLSFNEDEEMITIMDEVYNWTGIDTAADSDYDVVRSTAEKFSDQVSLD</sequence>
<dbReference type="Proteomes" id="UP001589833">
    <property type="component" value="Unassembled WGS sequence"/>
</dbReference>
<dbReference type="CDD" id="cd01071">
    <property type="entry name" value="PBP2_PhnD_like"/>
    <property type="match status" value="1"/>
</dbReference>
<evidence type="ECO:0000256" key="3">
    <source>
        <dbReference type="SAM" id="SignalP"/>
    </source>
</evidence>
<dbReference type="Pfam" id="PF12974">
    <property type="entry name" value="Phosphonate-bd"/>
    <property type="match status" value="1"/>
</dbReference>
<keyword evidence="2 3" id="KW-0732">Signal</keyword>
<dbReference type="PANTHER" id="PTHR35841">
    <property type="entry name" value="PHOSPHONATES-BINDING PERIPLASMIC PROTEIN"/>
    <property type="match status" value="1"/>
</dbReference>
<evidence type="ECO:0000313" key="5">
    <source>
        <dbReference type="Proteomes" id="UP001589833"/>
    </source>
</evidence>
<reference evidence="4 5" key="1">
    <citation type="submission" date="2024-09" db="EMBL/GenBank/DDBJ databases">
        <authorList>
            <person name="Sun Q."/>
            <person name="Mori K."/>
        </authorList>
    </citation>
    <scope>NUCLEOTIDE SEQUENCE [LARGE SCALE GENOMIC DNA]</scope>
    <source>
        <strain evidence="4 5">NCAIM B.02301</strain>
    </source>
</reference>
<feature type="signal peptide" evidence="3">
    <location>
        <begin position="1"/>
        <end position="22"/>
    </location>
</feature>
<dbReference type="InterPro" id="IPR005770">
    <property type="entry name" value="PhnD"/>
</dbReference>
<evidence type="ECO:0000256" key="2">
    <source>
        <dbReference type="ARBA" id="ARBA00022729"/>
    </source>
</evidence>
<organism evidence="4 5">
    <name type="scientific">Halalkalibacter alkalisediminis</name>
    <dbReference type="NCBI Taxonomy" id="935616"/>
    <lineage>
        <taxon>Bacteria</taxon>
        <taxon>Bacillati</taxon>
        <taxon>Bacillota</taxon>
        <taxon>Bacilli</taxon>
        <taxon>Bacillales</taxon>
        <taxon>Bacillaceae</taxon>
        <taxon>Halalkalibacter</taxon>
    </lineage>
</organism>
<protein>
    <submittedName>
        <fullName evidence="4">Phosphate/phosphite/phosphonate ABC transporter substrate-binding protein</fullName>
    </submittedName>
</protein>
<dbReference type="RefSeq" id="WP_273843149.1">
    <property type="nucleotide sequence ID" value="NZ_JAQQWT010000006.1"/>
</dbReference>
<dbReference type="EMBL" id="JBHLTR010000003">
    <property type="protein sequence ID" value="MFC0557758.1"/>
    <property type="molecule type" value="Genomic_DNA"/>
</dbReference>
<feature type="chain" id="PRO_5045297234" evidence="3">
    <location>
        <begin position="23"/>
        <end position="310"/>
    </location>
</feature>
<dbReference type="SUPFAM" id="SSF53850">
    <property type="entry name" value="Periplasmic binding protein-like II"/>
    <property type="match status" value="1"/>
</dbReference>
<name>A0ABV6NAG4_9BACI</name>
<accession>A0ABV6NAG4</accession>